<evidence type="ECO:0000313" key="5">
    <source>
        <dbReference type="Proteomes" id="UP000598633"/>
    </source>
</evidence>
<dbReference type="SUPFAM" id="SSF52266">
    <property type="entry name" value="SGNH hydrolase"/>
    <property type="match status" value="1"/>
</dbReference>
<dbReference type="EMBL" id="JACXWA010000042">
    <property type="protein sequence ID" value="MBD3870217.1"/>
    <property type="molecule type" value="Genomic_DNA"/>
</dbReference>
<evidence type="ECO:0000256" key="1">
    <source>
        <dbReference type="ARBA" id="ARBA00022801"/>
    </source>
</evidence>
<dbReference type="Pfam" id="PF03629">
    <property type="entry name" value="SASA"/>
    <property type="match status" value="1"/>
</dbReference>
<dbReference type="InterPro" id="IPR005181">
    <property type="entry name" value="SASA"/>
</dbReference>
<dbReference type="InterPro" id="IPR036514">
    <property type="entry name" value="SGNH_hydro_sf"/>
</dbReference>
<reference evidence="4 5" key="1">
    <citation type="submission" date="2020-08" db="EMBL/GenBank/DDBJ databases">
        <title>Acidobacteriota in marine sediments use diverse sulfur dissimilation pathways.</title>
        <authorList>
            <person name="Wasmund K."/>
        </authorList>
    </citation>
    <scope>NUCLEOTIDE SEQUENCE [LARGE SCALE GENOMIC DNA]</scope>
    <source>
        <strain evidence="4">MAG AM3-A</strain>
    </source>
</reference>
<gene>
    <name evidence="4" type="ORF">IFJ97_02520</name>
</gene>
<dbReference type="PANTHER" id="PTHR31988:SF19">
    <property type="entry name" value="9-O-ACETYL-N-ACETYLNEURAMINIC ACID DEACETYLASE-RELATED"/>
    <property type="match status" value="1"/>
</dbReference>
<sequence length="321" mass="34937">MNTTRIASILVLLLSGAFAPAAEATTYDLYYLGGQSNMDGYGYLEDLPPELAGPVKGVMVFHGNTSPDDAVVDGRGLWAELRPGHGVGYTTDGRTATYSDRFGVELSFARKLRELDPEANIAIIKYSRGGSSINCDAADGYGCWDPDYPDDTSSGINQYDHFLATVRHAMSIGDINGDGQADTLVPKGIIWMQGESDAAHGKKIARRYEDNLERLMDLVRAALRTDDLPVVIGRISDSGTDEKEKDGKVWNHGEIVREAQQSFVSNDPRAALVASTDAYGYSDPWHYDSAGYLDLGTEFAVAVHELQEADRRSAAGEKKQD</sequence>
<dbReference type="Gene3D" id="3.40.50.1110">
    <property type="entry name" value="SGNH hydrolase"/>
    <property type="match status" value="1"/>
</dbReference>
<dbReference type="AlphaFoldDB" id="A0A8J6Y4U8"/>
<keyword evidence="1" id="KW-0378">Hydrolase</keyword>
<evidence type="ECO:0000259" key="3">
    <source>
        <dbReference type="Pfam" id="PF03629"/>
    </source>
</evidence>
<evidence type="ECO:0000256" key="2">
    <source>
        <dbReference type="SAM" id="SignalP"/>
    </source>
</evidence>
<accession>A0A8J6Y4U8</accession>
<protein>
    <recommendedName>
        <fullName evidence="3">Sialate O-acetylesterase domain-containing protein</fullName>
    </recommendedName>
</protein>
<comment type="caution">
    <text evidence="4">The sequence shown here is derived from an EMBL/GenBank/DDBJ whole genome shotgun (WGS) entry which is preliminary data.</text>
</comment>
<name>A0A8J6Y4U8_9BACT</name>
<dbReference type="Proteomes" id="UP000598633">
    <property type="component" value="Unassembled WGS sequence"/>
</dbReference>
<feature type="domain" description="Sialate O-acetylesterase" evidence="3">
    <location>
        <begin position="27"/>
        <end position="303"/>
    </location>
</feature>
<keyword evidence="2" id="KW-0732">Signal</keyword>
<feature type="signal peptide" evidence="2">
    <location>
        <begin position="1"/>
        <end position="24"/>
    </location>
</feature>
<organism evidence="4 5">
    <name type="scientific">Candidatus Sulfomarinibacter kjeldsenii</name>
    <dbReference type="NCBI Taxonomy" id="2885994"/>
    <lineage>
        <taxon>Bacteria</taxon>
        <taxon>Pseudomonadati</taxon>
        <taxon>Acidobacteriota</taxon>
        <taxon>Thermoanaerobaculia</taxon>
        <taxon>Thermoanaerobaculales</taxon>
        <taxon>Candidatus Sulfomarinibacteraceae</taxon>
        <taxon>Candidatus Sulfomarinibacter</taxon>
    </lineage>
</organism>
<proteinExistence type="predicted"/>
<dbReference type="PANTHER" id="PTHR31988">
    <property type="entry name" value="ESTERASE, PUTATIVE (DUF303)-RELATED"/>
    <property type="match status" value="1"/>
</dbReference>
<feature type="chain" id="PRO_5035302395" description="Sialate O-acetylesterase domain-containing protein" evidence="2">
    <location>
        <begin position="25"/>
        <end position="321"/>
    </location>
</feature>
<dbReference type="GO" id="GO:0016788">
    <property type="term" value="F:hydrolase activity, acting on ester bonds"/>
    <property type="evidence" value="ECO:0007669"/>
    <property type="project" value="UniProtKB-ARBA"/>
</dbReference>
<evidence type="ECO:0000313" key="4">
    <source>
        <dbReference type="EMBL" id="MBD3870217.1"/>
    </source>
</evidence>
<dbReference type="InterPro" id="IPR052940">
    <property type="entry name" value="Carb_Esterase_6"/>
</dbReference>